<evidence type="ECO:0000259" key="2">
    <source>
        <dbReference type="Pfam" id="PF10395"/>
    </source>
</evidence>
<evidence type="ECO:0000256" key="1">
    <source>
        <dbReference type="SAM" id="MobiDB-lite"/>
    </source>
</evidence>
<evidence type="ECO:0000313" key="4">
    <source>
        <dbReference type="Proteomes" id="UP001175353"/>
    </source>
</evidence>
<organism evidence="3 4">
    <name type="scientific">Friedmanniomyces endolithicus</name>
    <dbReference type="NCBI Taxonomy" id="329885"/>
    <lineage>
        <taxon>Eukaryota</taxon>
        <taxon>Fungi</taxon>
        <taxon>Dikarya</taxon>
        <taxon>Ascomycota</taxon>
        <taxon>Pezizomycotina</taxon>
        <taxon>Dothideomycetes</taxon>
        <taxon>Dothideomycetidae</taxon>
        <taxon>Mycosphaerellales</taxon>
        <taxon>Teratosphaeriaceae</taxon>
        <taxon>Friedmanniomyces</taxon>
    </lineage>
</organism>
<feature type="compositionally biased region" description="Polar residues" evidence="1">
    <location>
        <begin position="516"/>
        <end position="526"/>
    </location>
</feature>
<protein>
    <recommendedName>
        <fullName evidence="2">Utp8 beta-propeller domain-containing protein</fullName>
    </recommendedName>
</protein>
<feature type="region of interest" description="Disordered" evidence="1">
    <location>
        <begin position="515"/>
        <end position="538"/>
    </location>
</feature>
<dbReference type="Pfam" id="PF10395">
    <property type="entry name" value="Utp8_b_propeller"/>
    <property type="match status" value="1"/>
</dbReference>
<name>A0AAN6QV00_9PEZI</name>
<keyword evidence="4" id="KW-1185">Reference proteome</keyword>
<reference evidence="3" key="1">
    <citation type="submission" date="2023-06" db="EMBL/GenBank/DDBJ databases">
        <title>Black Yeasts Isolated from many extreme environments.</title>
        <authorList>
            <person name="Coleine C."/>
            <person name="Stajich J.E."/>
            <person name="Selbmann L."/>
        </authorList>
    </citation>
    <scope>NUCLEOTIDE SEQUENCE</scope>
    <source>
        <strain evidence="3">CCFEE 5200</strain>
    </source>
</reference>
<sequence>MFRTENIFGFTYQSIEQYLYTRIAIVQRCVLSMEAPYTIASLPKPLDGEHGTIQAAPVFGIRGSKKRKRHEIVVGIDGESVDIYNIQSQDRVTSYALPPQDFLCCPPCSVYVRSTQPGGAQRRTYLVLRSGARTTKRRLVCYTESVRKRRGLDDQISGPVKHEYQMTGGEIHAVEVMGNQSDQDDGALHVAATFANGKVVCLSTDLSQLLWQHESKDRETVEYTSLVDTETARKGLLAGREDIIAMLASGPGTSDQSQLLCQVMRVRDKRRLRLFSLRPNAADVVQSQKPGMQHLVDFEFPSAAKSNTGRAKFDVHAASGKVYQLVDGRLTVFDFSGTLPRVLTTLGSKYEPISSFARVSASSVLAVHGNKAVVYETRYGAALGAVSLSADRGRAIAGQKRLRDAEEPAPHLLWATIAHFQDTGLITGLAGTELMAIQLSDETRHAKRSRKENTLLAGVLGKGTSIDVAQASSNVAKNDKKLEKWEAWKTSIDSAIAEYDVSELERLLTRALIPQKKNSQRPQTSGEPAESEDEVEKTDTELDMSLFDASVVDRKKILYLLSKVFKTQSEEDAGRNGSGRLATAVHSELVYRLLAFANYLTLPHLRQATQSTGHMPQPGDLTTALFHFDGTFELMHDLLAAGTYWELPEIIEALRLLVVSLGERLAGTAAGKIILPAPASQANGDVEMVNGDADSQVESEYALAERELEMVSSTLEGGVQVRSEAFRMVLDRLTASPQDMVTRTMRAMMSHDNLFFFMKLLRLELQEGGWHQKYISPAIVDDDSNEATLAVARGLMLDDAAQKNQAIGHIGFLMSCAADAVGLRGWLVGSSADVVGTRDFMRDLEGEVSASMEGLYEHQQLAVFLEQVERLSGDRGANGARRSAGKAPRTGAFGEEDGLPADDAIALLGGPVAEVRSENRVLPMGRRAEVLKNGGGNARGGEKSVRLAMAEKRARVGRYSFERIRI</sequence>
<proteinExistence type="predicted"/>
<dbReference type="Proteomes" id="UP001175353">
    <property type="component" value="Unassembled WGS sequence"/>
</dbReference>
<accession>A0AAN6QV00</accession>
<feature type="region of interest" description="Disordered" evidence="1">
    <location>
        <begin position="875"/>
        <end position="895"/>
    </location>
</feature>
<dbReference type="EMBL" id="JAUJLE010000064">
    <property type="protein sequence ID" value="KAK0992143.1"/>
    <property type="molecule type" value="Genomic_DNA"/>
</dbReference>
<gene>
    <name evidence="3" type="ORF">LTR91_008395</name>
</gene>
<evidence type="ECO:0000313" key="3">
    <source>
        <dbReference type="EMBL" id="KAK0992143.1"/>
    </source>
</evidence>
<dbReference type="InterPro" id="IPR018843">
    <property type="entry name" value="Utp8_b-prop"/>
</dbReference>
<comment type="caution">
    <text evidence="3">The sequence shown here is derived from an EMBL/GenBank/DDBJ whole genome shotgun (WGS) entry which is preliminary data.</text>
</comment>
<dbReference type="AlphaFoldDB" id="A0AAN6QV00"/>
<feature type="domain" description="Utp8 beta-propeller" evidence="2">
    <location>
        <begin position="32"/>
        <end position="389"/>
    </location>
</feature>